<gene>
    <name evidence="1" type="ORF">CFN78_28120</name>
</gene>
<dbReference type="EMBL" id="NKYE01000032">
    <property type="protein sequence ID" value="OZM69893.1"/>
    <property type="molecule type" value="Genomic_DNA"/>
</dbReference>
<dbReference type="Proteomes" id="UP000242444">
    <property type="component" value="Unassembled WGS sequence"/>
</dbReference>
<protein>
    <submittedName>
        <fullName evidence="1">Uncharacterized protein</fullName>
    </submittedName>
</protein>
<accession>A0A263CUU2</accession>
<sequence length="62" mass="6949">MKTCKHGEYPGTSTPDIVVNGHRERAVAKHEKKCPGAHFFWHPGTFGLGRVVCCITCRQRVL</sequence>
<name>A0A263CUU2_9PSEU</name>
<keyword evidence="2" id="KW-1185">Reference proteome</keyword>
<organism evidence="1 2">
    <name type="scientific">Amycolatopsis antarctica</name>
    <dbReference type="NCBI Taxonomy" id="1854586"/>
    <lineage>
        <taxon>Bacteria</taxon>
        <taxon>Bacillati</taxon>
        <taxon>Actinomycetota</taxon>
        <taxon>Actinomycetes</taxon>
        <taxon>Pseudonocardiales</taxon>
        <taxon>Pseudonocardiaceae</taxon>
        <taxon>Amycolatopsis</taxon>
    </lineage>
</organism>
<proteinExistence type="predicted"/>
<evidence type="ECO:0000313" key="2">
    <source>
        <dbReference type="Proteomes" id="UP000242444"/>
    </source>
</evidence>
<dbReference type="InParanoid" id="A0A263CUU2"/>
<dbReference type="AlphaFoldDB" id="A0A263CUU2"/>
<dbReference type="RefSeq" id="WP_094866353.1">
    <property type="nucleotide sequence ID" value="NZ_NKYE01000032.1"/>
</dbReference>
<evidence type="ECO:0000313" key="1">
    <source>
        <dbReference type="EMBL" id="OZM69893.1"/>
    </source>
</evidence>
<reference evidence="1 2" key="1">
    <citation type="submission" date="2017-07" db="EMBL/GenBank/DDBJ databases">
        <title>Amycolatopsis antarcticus sp. nov., isolated from the surface of an Antarcticus brown macroalga.</title>
        <authorList>
            <person name="Wang J."/>
            <person name="Leiva S."/>
            <person name="Huang J."/>
            <person name="Huang Y."/>
        </authorList>
    </citation>
    <scope>NUCLEOTIDE SEQUENCE [LARGE SCALE GENOMIC DNA]</scope>
    <source>
        <strain evidence="1 2">AU-G6</strain>
    </source>
</reference>
<comment type="caution">
    <text evidence="1">The sequence shown here is derived from an EMBL/GenBank/DDBJ whole genome shotgun (WGS) entry which is preliminary data.</text>
</comment>